<comment type="catalytic activity">
    <reaction evidence="4">
        <text>an aldehyde + NAD(+) + H2O = a carboxylate + NADH + 2 H(+)</text>
        <dbReference type="Rhea" id="RHEA:16185"/>
        <dbReference type="ChEBI" id="CHEBI:15377"/>
        <dbReference type="ChEBI" id="CHEBI:15378"/>
        <dbReference type="ChEBI" id="CHEBI:17478"/>
        <dbReference type="ChEBI" id="CHEBI:29067"/>
        <dbReference type="ChEBI" id="CHEBI:57540"/>
        <dbReference type="ChEBI" id="CHEBI:57945"/>
        <dbReference type="EC" id="1.2.1.3"/>
    </reaction>
</comment>
<evidence type="ECO:0000259" key="8">
    <source>
        <dbReference type="Pfam" id="PF00171"/>
    </source>
</evidence>
<organism evidence="9 10">
    <name type="scientific">Friedmanniomyces simplex</name>
    <dbReference type="NCBI Taxonomy" id="329884"/>
    <lineage>
        <taxon>Eukaryota</taxon>
        <taxon>Fungi</taxon>
        <taxon>Dikarya</taxon>
        <taxon>Ascomycota</taxon>
        <taxon>Pezizomycotina</taxon>
        <taxon>Dothideomycetes</taxon>
        <taxon>Dothideomycetidae</taxon>
        <taxon>Mycosphaerellales</taxon>
        <taxon>Teratosphaeriaceae</taxon>
        <taxon>Friedmanniomyces</taxon>
    </lineage>
</organism>
<evidence type="ECO:0000313" key="9">
    <source>
        <dbReference type="EMBL" id="TKA71390.1"/>
    </source>
</evidence>
<protein>
    <recommendedName>
        <fullName evidence="3">aldehyde dehydrogenase (NAD(+))</fullName>
        <ecNumber evidence="3">1.2.1.3</ecNumber>
    </recommendedName>
</protein>
<dbReference type="Pfam" id="PF00171">
    <property type="entry name" value="Aldedh"/>
    <property type="match status" value="1"/>
</dbReference>
<dbReference type="Proteomes" id="UP000309340">
    <property type="component" value="Unassembled WGS sequence"/>
</dbReference>
<dbReference type="InterPro" id="IPR016163">
    <property type="entry name" value="Ald_DH_C"/>
</dbReference>
<dbReference type="PROSITE" id="PS00687">
    <property type="entry name" value="ALDEHYDE_DEHYDR_GLU"/>
    <property type="match status" value="1"/>
</dbReference>
<accession>A0A4U0X4Q3</accession>
<dbReference type="Pfam" id="PF17784">
    <property type="entry name" value="Sulfotransfer_4"/>
    <property type="match status" value="1"/>
</dbReference>
<gene>
    <name evidence="9" type="ORF">B0A55_04016</name>
</gene>
<dbReference type="InterPro" id="IPR016161">
    <property type="entry name" value="Ald_DH/histidinol_DH"/>
</dbReference>
<dbReference type="InterPro" id="IPR015590">
    <property type="entry name" value="Aldehyde_DH_dom"/>
</dbReference>
<dbReference type="STRING" id="329884.A0A4U0X4Q3"/>
<dbReference type="Gene3D" id="3.40.50.300">
    <property type="entry name" value="P-loop containing nucleotide triphosphate hydrolases"/>
    <property type="match status" value="1"/>
</dbReference>
<evidence type="ECO:0000256" key="6">
    <source>
        <dbReference type="RuleBase" id="RU003345"/>
    </source>
</evidence>
<keyword evidence="7" id="KW-0812">Transmembrane</keyword>
<evidence type="ECO:0000256" key="5">
    <source>
        <dbReference type="PROSITE-ProRule" id="PRU10007"/>
    </source>
</evidence>
<dbReference type="InterPro" id="IPR029510">
    <property type="entry name" value="Ald_DH_CS_GLU"/>
</dbReference>
<feature type="domain" description="Aldehyde dehydrogenase" evidence="8">
    <location>
        <begin position="166"/>
        <end position="284"/>
    </location>
</feature>
<dbReference type="PANTHER" id="PTHR11699">
    <property type="entry name" value="ALDEHYDE DEHYDROGENASE-RELATED"/>
    <property type="match status" value="1"/>
</dbReference>
<evidence type="ECO:0000256" key="7">
    <source>
        <dbReference type="SAM" id="Phobius"/>
    </source>
</evidence>
<keyword evidence="10" id="KW-1185">Reference proteome</keyword>
<keyword evidence="7" id="KW-1133">Transmembrane helix</keyword>
<dbReference type="InterPro" id="IPR016162">
    <property type="entry name" value="Ald_DH_N"/>
</dbReference>
<dbReference type="AlphaFoldDB" id="A0A4U0X4Q3"/>
<dbReference type="EC" id="1.2.1.3" evidence="3"/>
<comment type="similarity">
    <text evidence="1 6">Belongs to the aldehyde dehydrogenase family.</text>
</comment>
<evidence type="ECO:0000256" key="2">
    <source>
        <dbReference type="ARBA" id="ARBA00023002"/>
    </source>
</evidence>
<dbReference type="Gene3D" id="3.40.605.10">
    <property type="entry name" value="Aldehyde Dehydrogenase, Chain A, domain 1"/>
    <property type="match status" value="1"/>
</dbReference>
<evidence type="ECO:0000313" key="10">
    <source>
        <dbReference type="Proteomes" id="UP000309340"/>
    </source>
</evidence>
<keyword evidence="7" id="KW-0472">Membrane</keyword>
<dbReference type="InterPro" id="IPR040632">
    <property type="entry name" value="Sulfotransfer_4"/>
</dbReference>
<evidence type="ECO:0000256" key="1">
    <source>
        <dbReference type="ARBA" id="ARBA00009986"/>
    </source>
</evidence>
<dbReference type="SUPFAM" id="SSF52540">
    <property type="entry name" value="P-loop containing nucleoside triphosphate hydrolases"/>
    <property type="match status" value="1"/>
</dbReference>
<evidence type="ECO:0000256" key="4">
    <source>
        <dbReference type="ARBA" id="ARBA00049194"/>
    </source>
</evidence>
<sequence>MLALKHASIEVLDAKTEFVDPSNPFGQVQSGFLRLRCMLARGYLRERIEVMKTNWTFRSKQLAATPFDTSDPDRYQKRQYFGDSHVNVVWDRGEPALDRAYYCMLVNQQFGGCGLVVQPTGRRHGEYERLGYFAILTGAQEDSPARFSELCRKPLEDDHFLSLPEDTVEETERKRYIVRYTLIGVIGAIINWNFPILLTTGKVAPALLTGNTIIVKPSPFTPYCALKPVELAQKFFPPGVVQSISDQLLGSTATGKLMMKSCSKTLKRVVLELGGNDPAIIYPDVCLNFKRLFIHESIYDKFLAAVVAYVETMTVGNGLNEGIVLDPLQNSMQFEKVQTFFDDILKQKWNVAVGGKVEKDCKGYFIHPMICQRTAGSWSRSHSARPLVPALSMITEDEVIARANNSPMGLGASAWTKDLDAADRTMTMKAALEILGIPTWHWVTMAENPPDLAMWAEAIEAKFNPASGKQPFGRSEFDNLLGYWGACTDQPSVLFVEELVKAYPEAKVVLCERDVNRWFKSYTTTVIDGSANPFVPFAAFVDPGFLGRMAQQTNLIAKFFFNVKHPKATDAFFGRKPFFEQWKSNAKSTYLAHNEHVKRVTPADRLLLFDLADGWGPLCKFLGKPVPDVPFPRVNETLAVQEKIQLYIAESFKRTIMRMAKRAAPFVVLLCVVAALWTWR</sequence>
<feature type="active site" evidence="5">
    <location>
        <position position="272"/>
    </location>
</feature>
<name>A0A4U0X4Q3_9PEZI</name>
<proteinExistence type="inferred from homology"/>
<dbReference type="Gene3D" id="3.40.309.10">
    <property type="entry name" value="Aldehyde Dehydrogenase, Chain A, domain 2"/>
    <property type="match status" value="1"/>
</dbReference>
<dbReference type="InterPro" id="IPR027417">
    <property type="entry name" value="P-loop_NTPase"/>
</dbReference>
<reference evidence="9 10" key="1">
    <citation type="submission" date="2017-03" db="EMBL/GenBank/DDBJ databases">
        <title>Genomes of endolithic fungi from Antarctica.</title>
        <authorList>
            <person name="Coleine C."/>
            <person name="Masonjones S."/>
            <person name="Stajich J.E."/>
        </authorList>
    </citation>
    <scope>NUCLEOTIDE SEQUENCE [LARGE SCALE GENOMIC DNA]</scope>
    <source>
        <strain evidence="9 10">CCFEE 5184</strain>
    </source>
</reference>
<keyword evidence="2 6" id="KW-0560">Oxidoreductase</keyword>
<comment type="caution">
    <text evidence="9">The sequence shown here is derived from an EMBL/GenBank/DDBJ whole genome shotgun (WGS) entry which is preliminary data.</text>
</comment>
<dbReference type="SUPFAM" id="SSF53720">
    <property type="entry name" value="ALDH-like"/>
    <property type="match status" value="1"/>
</dbReference>
<dbReference type="OrthoDB" id="408152at2759"/>
<evidence type="ECO:0000256" key="3">
    <source>
        <dbReference type="ARBA" id="ARBA00024226"/>
    </source>
</evidence>
<feature type="transmembrane region" description="Helical" evidence="7">
    <location>
        <begin position="663"/>
        <end position="679"/>
    </location>
</feature>
<dbReference type="GO" id="GO:0004029">
    <property type="term" value="F:aldehyde dehydrogenase (NAD+) activity"/>
    <property type="evidence" value="ECO:0007669"/>
    <property type="project" value="UniProtKB-EC"/>
</dbReference>
<dbReference type="EMBL" id="NAJQ01000355">
    <property type="protein sequence ID" value="TKA71390.1"/>
    <property type="molecule type" value="Genomic_DNA"/>
</dbReference>